<dbReference type="InterPro" id="IPR050288">
    <property type="entry name" value="Cellulose_deg_GH3"/>
</dbReference>
<dbReference type="InterPro" id="IPR002772">
    <property type="entry name" value="Glyco_hydro_3_C"/>
</dbReference>
<dbReference type="PANTHER" id="PTHR42715">
    <property type="entry name" value="BETA-GLUCOSIDASE"/>
    <property type="match status" value="1"/>
</dbReference>
<gene>
    <name evidence="6" type="ORF">KDL28_24825</name>
</gene>
<dbReference type="SMART" id="SM01217">
    <property type="entry name" value="Fn3_like"/>
    <property type="match status" value="1"/>
</dbReference>
<feature type="domain" description="Fibronectin type III-like" evidence="5">
    <location>
        <begin position="665"/>
        <end position="734"/>
    </location>
</feature>
<evidence type="ECO:0000256" key="3">
    <source>
        <dbReference type="ARBA" id="ARBA00023277"/>
    </source>
</evidence>
<dbReference type="RefSeq" id="WP_252442098.1">
    <property type="nucleotide sequence ID" value="NZ_JAGSOV010000053.1"/>
</dbReference>
<evidence type="ECO:0000313" key="7">
    <source>
        <dbReference type="Proteomes" id="UP001165283"/>
    </source>
</evidence>
<protein>
    <submittedName>
        <fullName evidence="6">Glycoside hydrolase family 3 C-terminal domain-containing protein</fullName>
    </submittedName>
</protein>
<accession>A0ABT1A5J1</accession>
<reference evidence="6" key="1">
    <citation type="submission" date="2021-04" db="EMBL/GenBank/DDBJ databases">
        <title>Pseudonocardia sp. nov., isolated from sandy soil of mangrove forest.</title>
        <authorList>
            <person name="Zan Z."/>
            <person name="Huang R."/>
            <person name="Liu W."/>
        </authorList>
    </citation>
    <scope>NUCLEOTIDE SEQUENCE</scope>
    <source>
        <strain evidence="6">S2-4</strain>
    </source>
</reference>
<dbReference type="Pfam" id="PF14310">
    <property type="entry name" value="Fn3-like"/>
    <property type="match status" value="1"/>
</dbReference>
<dbReference type="SUPFAM" id="SSF51445">
    <property type="entry name" value="(Trans)glycosidases"/>
    <property type="match status" value="1"/>
</dbReference>
<dbReference type="PROSITE" id="PS00775">
    <property type="entry name" value="GLYCOSYL_HYDROL_F3"/>
    <property type="match status" value="1"/>
</dbReference>
<dbReference type="Gene3D" id="3.40.50.1700">
    <property type="entry name" value="Glycoside hydrolase family 3 C-terminal domain"/>
    <property type="match status" value="1"/>
</dbReference>
<dbReference type="Gene3D" id="3.20.20.300">
    <property type="entry name" value="Glycoside hydrolase, family 3, N-terminal domain"/>
    <property type="match status" value="1"/>
</dbReference>
<organism evidence="6 7">
    <name type="scientific">Pseudonocardia humida</name>
    <dbReference type="NCBI Taxonomy" id="2800819"/>
    <lineage>
        <taxon>Bacteria</taxon>
        <taxon>Bacillati</taxon>
        <taxon>Actinomycetota</taxon>
        <taxon>Actinomycetes</taxon>
        <taxon>Pseudonocardiales</taxon>
        <taxon>Pseudonocardiaceae</taxon>
        <taxon>Pseudonocardia</taxon>
    </lineage>
</organism>
<proteinExistence type="inferred from homology"/>
<comment type="caution">
    <text evidence="6">The sequence shown here is derived from an EMBL/GenBank/DDBJ whole genome shotgun (WGS) entry which is preliminary data.</text>
</comment>
<name>A0ABT1A5J1_9PSEU</name>
<dbReference type="Pfam" id="PF00933">
    <property type="entry name" value="Glyco_hydro_3"/>
    <property type="match status" value="1"/>
</dbReference>
<dbReference type="EMBL" id="JAGSOV010000053">
    <property type="protein sequence ID" value="MCO1658291.1"/>
    <property type="molecule type" value="Genomic_DNA"/>
</dbReference>
<evidence type="ECO:0000259" key="5">
    <source>
        <dbReference type="SMART" id="SM01217"/>
    </source>
</evidence>
<dbReference type="InterPro" id="IPR019800">
    <property type="entry name" value="Glyco_hydro_3_AS"/>
</dbReference>
<dbReference type="InterPro" id="IPR013783">
    <property type="entry name" value="Ig-like_fold"/>
</dbReference>
<evidence type="ECO:0000256" key="2">
    <source>
        <dbReference type="ARBA" id="ARBA00022801"/>
    </source>
</evidence>
<keyword evidence="7" id="KW-1185">Reference proteome</keyword>
<dbReference type="InterPro" id="IPR001764">
    <property type="entry name" value="Glyco_hydro_3_N"/>
</dbReference>
<dbReference type="GO" id="GO:0016787">
    <property type="term" value="F:hydrolase activity"/>
    <property type="evidence" value="ECO:0007669"/>
    <property type="project" value="UniProtKB-KW"/>
</dbReference>
<dbReference type="Gene3D" id="2.60.40.10">
    <property type="entry name" value="Immunoglobulins"/>
    <property type="match status" value="1"/>
</dbReference>
<comment type="similarity">
    <text evidence="1 4">Belongs to the glycosyl hydrolase 3 family.</text>
</comment>
<evidence type="ECO:0000256" key="4">
    <source>
        <dbReference type="RuleBase" id="RU361161"/>
    </source>
</evidence>
<dbReference type="Proteomes" id="UP001165283">
    <property type="component" value="Unassembled WGS sequence"/>
</dbReference>
<dbReference type="PANTHER" id="PTHR42715:SF10">
    <property type="entry name" value="BETA-GLUCOSIDASE"/>
    <property type="match status" value="1"/>
</dbReference>
<evidence type="ECO:0000313" key="6">
    <source>
        <dbReference type="EMBL" id="MCO1658291.1"/>
    </source>
</evidence>
<evidence type="ECO:0000256" key="1">
    <source>
        <dbReference type="ARBA" id="ARBA00005336"/>
    </source>
</evidence>
<dbReference type="InterPro" id="IPR036881">
    <property type="entry name" value="Glyco_hydro_3_C_sf"/>
</dbReference>
<keyword evidence="2 4" id="KW-0378">Hydrolase</keyword>
<dbReference type="Pfam" id="PF01915">
    <property type="entry name" value="Glyco_hydro_3_C"/>
    <property type="match status" value="1"/>
</dbReference>
<keyword evidence="4" id="KW-0326">Glycosidase</keyword>
<dbReference type="PRINTS" id="PR00133">
    <property type="entry name" value="GLHYDRLASE3"/>
</dbReference>
<dbReference type="InterPro" id="IPR036962">
    <property type="entry name" value="Glyco_hydro_3_N_sf"/>
</dbReference>
<dbReference type="InterPro" id="IPR017853">
    <property type="entry name" value="GH"/>
</dbReference>
<dbReference type="SUPFAM" id="SSF52279">
    <property type="entry name" value="Beta-D-glucan exohydrolase, C-terminal domain"/>
    <property type="match status" value="1"/>
</dbReference>
<dbReference type="InterPro" id="IPR026891">
    <property type="entry name" value="Fn3-like"/>
</dbReference>
<sequence>MTAGSRTATWREPGRDPGERAAALIAEMTPAEKLAQLSGIWVGAAEAGGVAPHQHDETADPVDLEALLPLGIGQLTRPFGTAPVDPRAGAASVAATQRAITAANRFAIPAVVHEEVLTGLAAWRATVYPAPLCWGASFDPALVRRMGERIGATMRALGVHQGLAPVVDVARDLRWGRVEETIGEEPLLVGTLGAAYVRGVQSAGVVATLKHFVGYSAGRGGRNMAPVAIGPRELADVLLPPFEMALRAGARSVMPAYNDLDGVPATGDPVLLTGLLRERLGFTGTTVSDYFAVAFLHKLHAVTGDRAAAAALALRAGVDVELPTVDCYGPPLLAAVESGAVDEADIDRALLRVLRQKIELGLLDPDWEPEAPGPFDLDPPESREIARLLAERAITLLANDGTLPLRPDARVGLVGPRAADPTAVMGCYSFPVHVGAQHPGVPVGIEVPTLLDALRAALPVDVAHAEGCPVLGGDDAGIAEAVAVTRDTDVCVLALGDRAGLFGRGTSGEGCDVADLRLPGRQEELLEAVLATGTPVVLVLLSGRPYDLSRQADRLAAIVCGFYPGEEGATALAGVLTGRLDPAGRLPVAFPGAGTVQPGGPGAPLAGPSEVTSVDPTPLFPFGYGLSYAPASWSDAEASSAEWATDGALDLTVALTNPHDRATSDVVQVYLRRTVAEVVQPVQRLVAYARVDLAAGERRAVRFTLAADLTSYTGRDGQRVVTPGGAQVLVGASAADARTVIEVELVGPRRVVGVERVLEAEVSVG</sequence>
<keyword evidence="3" id="KW-0119">Carbohydrate metabolism</keyword>